<accession>A0A9P7E254</accession>
<dbReference type="RefSeq" id="XP_041189202.1">
    <property type="nucleotide sequence ID" value="XM_041340807.1"/>
</dbReference>
<organism evidence="2 3">
    <name type="scientific">Suillus subaureus</name>
    <dbReference type="NCBI Taxonomy" id="48587"/>
    <lineage>
        <taxon>Eukaryota</taxon>
        <taxon>Fungi</taxon>
        <taxon>Dikarya</taxon>
        <taxon>Basidiomycota</taxon>
        <taxon>Agaricomycotina</taxon>
        <taxon>Agaricomycetes</taxon>
        <taxon>Agaricomycetidae</taxon>
        <taxon>Boletales</taxon>
        <taxon>Suillineae</taxon>
        <taxon>Suillaceae</taxon>
        <taxon>Suillus</taxon>
    </lineage>
</organism>
<name>A0A9P7E254_9AGAM</name>
<feature type="region of interest" description="Disordered" evidence="1">
    <location>
        <begin position="1"/>
        <end position="30"/>
    </location>
</feature>
<dbReference type="Proteomes" id="UP000807769">
    <property type="component" value="Unassembled WGS sequence"/>
</dbReference>
<reference evidence="2" key="1">
    <citation type="journal article" date="2020" name="New Phytol.">
        <title>Comparative genomics reveals dynamic genome evolution in host specialist ectomycorrhizal fungi.</title>
        <authorList>
            <person name="Lofgren L.A."/>
            <person name="Nguyen N.H."/>
            <person name="Vilgalys R."/>
            <person name="Ruytinx J."/>
            <person name="Liao H.L."/>
            <person name="Branco S."/>
            <person name="Kuo A."/>
            <person name="LaButti K."/>
            <person name="Lipzen A."/>
            <person name="Andreopoulos W."/>
            <person name="Pangilinan J."/>
            <person name="Riley R."/>
            <person name="Hundley H."/>
            <person name="Na H."/>
            <person name="Barry K."/>
            <person name="Grigoriev I.V."/>
            <person name="Stajich J.E."/>
            <person name="Kennedy P.G."/>
        </authorList>
    </citation>
    <scope>NUCLEOTIDE SEQUENCE</scope>
    <source>
        <strain evidence="2">MN1</strain>
    </source>
</reference>
<protein>
    <submittedName>
        <fullName evidence="2">Uncharacterized protein</fullName>
    </submittedName>
</protein>
<comment type="caution">
    <text evidence="2">The sequence shown here is derived from an EMBL/GenBank/DDBJ whole genome shotgun (WGS) entry which is preliminary data.</text>
</comment>
<evidence type="ECO:0000313" key="3">
    <source>
        <dbReference type="Proteomes" id="UP000807769"/>
    </source>
</evidence>
<sequence length="189" mass="20557">MDLIPYKPDPPSLPSPLSLHSPPDMPTPTSQANCAHPLQHNLLIFQDFKVTMSNANDDKTPSSGLTNSIHAPGNFTGDQPMSVPPSPTTRHIPTAEKQVSYPHIWISDPILISSQIQSTSYPPPTSCHCHIPQSRPMFHHIPTPSKPMSGPHFISNSFPDPLPLCAPHLSRINSALDLPLSSGSLDHHC</sequence>
<gene>
    <name evidence="2" type="ORF">BJ212DRAFT_1484496</name>
</gene>
<dbReference type="EMBL" id="JABBWG010000034">
    <property type="protein sequence ID" value="KAG1809376.1"/>
    <property type="molecule type" value="Genomic_DNA"/>
</dbReference>
<evidence type="ECO:0000256" key="1">
    <source>
        <dbReference type="SAM" id="MobiDB-lite"/>
    </source>
</evidence>
<dbReference type="GeneID" id="64634823"/>
<dbReference type="AlphaFoldDB" id="A0A9P7E254"/>
<keyword evidence="3" id="KW-1185">Reference proteome</keyword>
<proteinExistence type="predicted"/>
<evidence type="ECO:0000313" key="2">
    <source>
        <dbReference type="EMBL" id="KAG1809376.1"/>
    </source>
</evidence>